<dbReference type="Proteomes" id="UP000789920">
    <property type="component" value="Unassembled WGS sequence"/>
</dbReference>
<evidence type="ECO:0000313" key="1">
    <source>
        <dbReference type="EMBL" id="CAG8811197.1"/>
    </source>
</evidence>
<name>A0ACA9RVF0_9GLOM</name>
<dbReference type="EMBL" id="CAJVQC010072095">
    <property type="protein sequence ID" value="CAG8811197.1"/>
    <property type="molecule type" value="Genomic_DNA"/>
</dbReference>
<proteinExistence type="predicted"/>
<protein>
    <submittedName>
        <fullName evidence="1">24154_t:CDS:1</fullName>
    </submittedName>
</protein>
<keyword evidence="2" id="KW-1185">Reference proteome</keyword>
<evidence type="ECO:0000313" key="2">
    <source>
        <dbReference type="Proteomes" id="UP000789920"/>
    </source>
</evidence>
<organism evidence="1 2">
    <name type="scientific">Racocetra persica</name>
    <dbReference type="NCBI Taxonomy" id="160502"/>
    <lineage>
        <taxon>Eukaryota</taxon>
        <taxon>Fungi</taxon>
        <taxon>Fungi incertae sedis</taxon>
        <taxon>Mucoromycota</taxon>
        <taxon>Glomeromycotina</taxon>
        <taxon>Glomeromycetes</taxon>
        <taxon>Diversisporales</taxon>
        <taxon>Gigasporaceae</taxon>
        <taxon>Racocetra</taxon>
    </lineage>
</organism>
<sequence>KNLRKHFDNDSYDKIIKIIDRIIYLRDNNALNLTIASYKALVKSSFNANEAIKYFDREVYTIRQKYMDVLDLG</sequence>
<accession>A0ACA9RVF0</accession>
<reference evidence="1" key="1">
    <citation type="submission" date="2021-06" db="EMBL/GenBank/DDBJ databases">
        <authorList>
            <person name="Kallberg Y."/>
            <person name="Tangrot J."/>
            <person name="Rosling A."/>
        </authorList>
    </citation>
    <scope>NUCLEOTIDE SEQUENCE</scope>
    <source>
        <strain evidence="1">MA461A</strain>
    </source>
</reference>
<feature type="non-terminal residue" evidence="1">
    <location>
        <position position="1"/>
    </location>
</feature>
<comment type="caution">
    <text evidence="1">The sequence shown here is derived from an EMBL/GenBank/DDBJ whole genome shotgun (WGS) entry which is preliminary data.</text>
</comment>
<gene>
    <name evidence="1" type="ORF">RPERSI_LOCUS23253</name>
</gene>